<dbReference type="GO" id="GO:0005737">
    <property type="term" value="C:cytoplasm"/>
    <property type="evidence" value="ECO:0007669"/>
    <property type="project" value="TreeGrafter"/>
</dbReference>
<dbReference type="KEGG" id="lcm:102354837"/>
<sequence length="285" mass="31916">MATDMVDNHQESWDAVVCAAEKYRKQTGNDIVLITAYKPKLQSNFVYCVHGTGTLSECAKQYLDDIAVVHKTSMLTNTPIPIPSGKKEAGEKGQDAYSQSYPSIYGRGGLASLEDQEPIKPLVSGFSVEEEEEEEEEEERKLSPADRLTNGRNCNDMAGMFAMDEDSPSQDCEPFFESDAEESTDDGSLSEDIPARTRPFPQRTYQQYAKSLPVSVPIWSFKEHKPSKHLDEGDHEERLPSPDLEKIAASMKALVMNVSDGTEMFGDLPRPRLNTGDFQKPYRKF</sequence>
<feature type="region of interest" description="Disordered" evidence="1">
    <location>
        <begin position="262"/>
        <end position="285"/>
    </location>
</feature>
<feature type="compositionally biased region" description="Acidic residues" evidence="1">
    <location>
        <begin position="128"/>
        <end position="138"/>
    </location>
</feature>
<dbReference type="RefSeq" id="XP_005991036.1">
    <property type="nucleotide sequence ID" value="XM_005990974.3"/>
</dbReference>
<evidence type="ECO:0000259" key="2">
    <source>
        <dbReference type="Pfam" id="PF22911"/>
    </source>
</evidence>
<dbReference type="RefSeq" id="XP_005991035.1">
    <property type="nucleotide sequence ID" value="XM_005990973.3"/>
</dbReference>
<dbReference type="AlphaFoldDB" id="H3BEY7"/>
<dbReference type="GeneID" id="102354837"/>
<dbReference type="Pfam" id="PF22911">
    <property type="entry name" value="PRAS_NT"/>
    <property type="match status" value="1"/>
</dbReference>
<dbReference type="eggNOG" id="ENOG502RY6G">
    <property type="taxonomic scope" value="Eukaryota"/>
</dbReference>
<name>H3BEY7_LATCH</name>
<dbReference type="InParanoid" id="H3BEY7"/>
<dbReference type="Bgee" id="ENSLACG00000017981">
    <property type="expression patterns" value="Expressed in pelvic fin and 6 other cell types or tissues"/>
</dbReference>
<dbReference type="CTD" id="84335"/>
<evidence type="ECO:0000313" key="4">
    <source>
        <dbReference type="Proteomes" id="UP000008672"/>
    </source>
</evidence>
<dbReference type="FunCoup" id="H3BEY7">
    <property type="interactions" value="1042"/>
</dbReference>
<dbReference type="EMBL" id="AFYH01030573">
    <property type="status" value="NOT_ANNOTATED_CDS"/>
    <property type="molecule type" value="Genomic_DNA"/>
</dbReference>
<evidence type="ECO:0000313" key="3">
    <source>
        <dbReference type="Ensembl" id="ENSLACP00000020458.1"/>
    </source>
</evidence>
<evidence type="ECO:0000256" key="1">
    <source>
        <dbReference type="SAM" id="MobiDB-lite"/>
    </source>
</evidence>
<protein>
    <submittedName>
        <fullName evidence="3">AKT1 substrate 1</fullName>
    </submittedName>
</protein>
<dbReference type="GO" id="GO:0048011">
    <property type="term" value="P:neurotrophin TRK receptor signaling pathway"/>
    <property type="evidence" value="ECO:0007669"/>
    <property type="project" value="InterPro"/>
</dbReference>
<reference evidence="3" key="2">
    <citation type="submission" date="2025-08" db="UniProtKB">
        <authorList>
            <consortium name="Ensembl"/>
        </authorList>
    </citation>
    <scope>IDENTIFICATION</scope>
</reference>
<dbReference type="OrthoDB" id="9992964at2759"/>
<dbReference type="Ensembl" id="ENSLACT00000020598.1">
    <property type="protein sequence ID" value="ENSLACP00000020458.1"/>
    <property type="gene ID" value="ENSLACG00000017981.1"/>
</dbReference>
<feature type="region of interest" description="Disordered" evidence="1">
    <location>
        <begin position="124"/>
        <end position="198"/>
    </location>
</feature>
<dbReference type="OMA" id="DFSYNVW"/>
<accession>H3BEY7</accession>
<dbReference type="Proteomes" id="UP000008672">
    <property type="component" value="Unassembled WGS sequence"/>
</dbReference>
<dbReference type="PANTHER" id="PTHR21844">
    <property type="entry name" value="AKT1 SUBSTRATE 1 PROTEIN"/>
    <property type="match status" value="1"/>
</dbReference>
<feature type="compositionally biased region" description="Acidic residues" evidence="1">
    <location>
        <begin position="163"/>
        <end position="189"/>
    </location>
</feature>
<dbReference type="GO" id="GO:0032007">
    <property type="term" value="P:negative regulation of TOR signaling"/>
    <property type="evidence" value="ECO:0007669"/>
    <property type="project" value="InterPro"/>
</dbReference>
<dbReference type="Pfam" id="PF15798">
    <property type="entry name" value="PRAS"/>
    <property type="match status" value="1"/>
</dbReference>
<dbReference type="GeneTree" id="ENSGT00390000017397"/>
<dbReference type="HOGENOM" id="CLU_067112_0_0_1"/>
<reference evidence="3" key="3">
    <citation type="submission" date="2025-09" db="UniProtKB">
        <authorList>
            <consortium name="Ensembl"/>
        </authorList>
    </citation>
    <scope>IDENTIFICATION</scope>
</reference>
<proteinExistence type="predicted"/>
<organism evidence="3 4">
    <name type="scientific">Latimeria chalumnae</name>
    <name type="common">Coelacanth</name>
    <dbReference type="NCBI Taxonomy" id="7897"/>
    <lineage>
        <taxon>Eukaryota</taxon>
        <taxon>Metazoa</taxon>
        <taxon>Chordata</taxon>
        <taxon>Craniata</taxon>
        <taxon>Vertebrata</taxon>
        <taxon>Euteleostomi</taxon>
        <taxon>Coelacanthiformes</taxon>
        <taxon>Coelacanthidae</taxon>
        <taxon>Latimeria</taxon>
    </lineage>
</organism>
<dbReference type="InterPro" id="IPR055192">
    <property type="entry name" value="PRAS_NT"/>
</dbReference>
<gene>
    <name evidence="3" type="primary">AKT1S1</name>
</gene>
<dbReference type="STRING" id="7897.ENSLACP00000020458"/>
<keyword evidence="4" id="KW-1185">Reference proteome</keyword>
<dbReference type="InterPro" id="IPR026682">
    <property type="entry name" value="AKT1S1"/>
</dbReference>
<dbReference type="PANTHER" id="PTHR21844:SF2">
    <property type="entry name" value="PROLINE-RICH AKT1 SUBSTRATE 1"/>
    <property type="match status" value="1"/>
</dbReference>
<reference evidence="4" key="1">
    <citation type="submission" date="2011-08" db="EMBL/GenBank/DDBJ databases">
        <title>The draft genome of Latimeria chalumnae.</title>
        <authorList>
            <person name="Di Palma F."/>
            <person name="Alfoldi J."/>
            <person name="Johnson J."/>
            <person name="Berlin A."/>
            <person name="Gnerre S."/>
            <person name="Jaffe D."/>
            <person name="MacCallum I."/>
            <person name="Young S."/>
            <person name="Walker B.J."/>
            <person name="Lander E."/>
            <person name="Lindblad-Toh K."/>
        </authorList>
    </citation>
    <scope>NUCLEOTIDE SEQUENCE [LARGE SCALE GENOMIC DNA]</scope>
    <source>
        <strain evidence="4">Wild caught</strain>
    </source>
</reference>
<feature type="domain" description="Proline-rich AKT1 substrate 1 N-terminal" evidence="2">
    <location>
        <begin position="9"/>
        <end position="74"/>
    </location>
</feature>